<dbReference type="SUPFAM" id="SSF53335">
    <property type="entry name" value="S-adenosyl-L-methionine-dependent methyltransferases"/>
    <property type="match status" value="1"/>
</dbReference>
<evidence type="ECO:0000313" key="2">
    <source>
        <dbReference type="Proteomes" id="UP000434475"/>
    </source>
</evidence>
<dbReference type="GO" id="GO:0008168">
    <property type="term" value="F:methyltransferase activity"/>
    <property type="evidence" value="ECO:0007669"/>
    <property type="project" value="UniProtKB-KW"/>
</dbReference>
<comment type="caution">
    <text evidence="1">The sequence shown here is derived from an EMBL/GenBank/DDBJ whole genome shotgun (WGS) entry which is preliminary data.</text>
</comment>
<proteinExistence type="predicted"/>
<sequence length="159" mass="18250">MPSRNTFSIKPVRELIDRYWMEGVSIDPFANTARLASVTNDLDPAYDTDCHMDATDFLQTFADGSVDIVLYDPPFSSRQVSECYRRLGHTVNWETTQNSYWRRHKEQISRIVRPGGLVFSFGWNSGGIGLKYGFEKIHIRLICHGGHHNDTIAVVERRT</sequence>
<gene>
    <name evidence="1" type="ORF">GKE97_25620</name>
</gene>
<dbReference type="EMBL" id="WKPR01000055">
    <property type="protein sequence ID" value="MSB22839.1"/>
    <property type="molecule type" value="Genomic_DNA"/>
</dbReference>
<organism evidence="1 2">
    <name type="scientific">Flavonifractor plautii</name>
    <name type="common">Fusobacterium plautii</name>
    <dbReference type="NCBI Taxonomy" id="292800"/>
    <lineage>
        <taxon>Bacteria</taxon>
        <taxon>Bacillati</taxon>
        <taxon>Bacillota</taxon>
        <taxon>Clostridia</taxon>
        <taxon>Eubacteriales</taxon>
        <taxon>Oscillospiraceae</taxon>
        <taxon>Flavonifractor</taxon>
    </lineage>
</organism>
<dbReference type="Proteomes" id="UP000434475">
    <property type="component" value="Unassembled WGS sequence"/>
</dbReference>
<dbReference type="GO" id="GO:0032259">
    <property type="term" value="P:methylation"/>
    <property type="evidence" value="ECO:0007669"/>
    <property type="project" value="UniProtKB-KW"/>
</dbReference>
<dbReference type="RefSeq" id="WP_055270260.1">
    <property type="nucleotide sequence ID" value="NZ_JADMVA010000020.1"/>
</dbReference>
<keyword evidence="1" id="KW-0808">Transferase</keyword>
<name>A0A174NKI9_FLAPL</name>
<dbReference type="InterPro" id="IPR029063">
    <property type="entry name" value="SAM-dependent_MTases_sf"/>
</dbReference>
<dbReference type="Gene3D" id="3.40.50.150">
    <property type="entry name" value="Vaccinia Virus protein VP39"/>
    <property type="match status" value="1"/>
</dbReference>
<keyword evidence="1" id="KW-0489">Methyltransferase</keyword>
<dbReference type="AlphaFoldDB" id="A0A174NKI9"/>
<protein>
    <submittedName>
        <fullName evidence="1">Adenine-specific DNA methylase</fullName>
    </submittedName>
</protein>
<evidence type="ECO:0000313" key="1">
    <source>
        <dbReference type="EMBL" id="MSB22839.1"/>
    </source>
</evidence>
<reference evidence="1 2" key="1">
    <citation type="journal article" date="2019" name="Nat. Med.">
        <title>A library of human gut bacterial isolates paired with longitudinal multiomics data enables mechanistic microbiome research.</title>
        <authorList>
            <person name="Poyet M."/>
            <person name="Groussin M."/>
            <person name="Gibbons S.M."/>
            <person name="Avila-Pacheco J."/>
            <person name="Jiang X."/>
            <person name="Kearney S.M."/>
            <person name="Perrotta A.R."/>
            <person name="Berdy B."/>
            <person name="Zhao S."/>
            <person name="Lieberman T.D."/>
            <person name="Swanson P.K."/>
            <person name="Smith M."/>
            <person name="Roesemann S."/>
            <person name="Alexander J.E."/>
            <person name="Rich S.A."/>
            <person name="Livny J."/>
            <person name="Vlamakis H."/>
            <person name="Clish C."/>
            <person name="Bullock K."/>
            <person name="Deik A."/>
            <person name="Scott J."/>
            <person name="Pierce K.A."/>
            <person name="Xavier R.J."/>
            <person name="Alm E.J."/>
        </authorList>
    </citation>
    <scope>NUCLEOTIDE SEQUENCE [LARGE SCALE GENOMIC DNA]</scope>
    <source>
        <strain evidence="1 2">BIOML-A2</strain>
    </source>
</reference>
<accession>A0A174NKI9</accession>